<comment type="caution">
    <text evidence="4">The sequence shown here is derived from an EMBL/GenBank/DDBJ whole genome shotgun (WGS) entry which is preliminary data.</text>
</comment>
<organism evidence="4 5">
    <name type="scientific">Candidatus Abyssobacteria bacterium SURF_17</name>
    <dbReference type="NCBI Taxonomy" id="2093361"/>
    <lineage>
        <taxon>Bacteria</taxon>
        <taxon>Pseudomonadati</taxon>
        <taxon>Candidatus Hydrogenedentota</taxon>
        <taxon>Candidatus Abyssobacteria</taxon>
    </lineage>
</organism>
<evidence type="ECO:0000259" key="3">
    <source>
        <dbReference type="Pfam" id="PF01464"/>
    </source>
</evidence>
<evidence type="ECO:0000256" key="2">
    <source>
        <dbReference type="SAM" id="SignalP"/>
    </source>
</evidence>
<dbReference type="InterPro" id="IPR019734">
    <property type="entry name" value="TPR_rpt"/>
</dbReference>
<dbReference type="PANTHER" id="PTHR37423:SF2">
    <property type="entry name" value="MEMBRANE-BOUND LYTIC MUREIN TRANSGLYCOSYLASE C"/>
    <property type="match status" value="1"/>
</dbReference>
<dbReference type="Pfam" id="PF13432">
    <property type="entry name" value="TPR_16"/>
    <property type="match status" value="1"/>
</dbReference>
<feature type="signal peptide" evidence="2">
    <location>
        <begin position="1"/>
        <end position="23"/>
    </location>
</feature>
<dbReference type="Pfam" id="PF13174">
    <property type="entry name" value="TPR_6"/>
    <property type="match status" value="3"/>
</dbReference>
<dbReference type="Pfam" id="PF01464">
    <property type="entry name" value="SLT"/>
    <property type="match status" value="1"/>
</dbReference>
<dbReference type="Gene3D" id="1.25.40.10">
    <property type="entry name" value="Tetratricopeptide repeat domain"/>
    <property type="match status" value="3"/>
</dbReference>
<dbReference type="InterPro" id="IPR008258">
    <property type="entry name" value="Transglycosylase_SLT_dom_1"/>
</dbReference>
<dbReference type="AlphaFoldDB" id="A0A419EQ44"/>
<dbReference type="Proteomes" id="UP000285961">
    <property type="component" value="Unassembled WGS sequence"/>
</dbReference>
<dbReference type="InterPro" id="IPR023346">
    <property type="entry name" value="Lysozyme-like_dom_sf"/>
</dbReference>
<dbReference type="PANTHER" id="PTHR37423">
    <property type="entry name" value="SOLUBLE LYTIC MUREIN TRANSGLYCOSYLASE-RELATED"/>
    <property type="match status" value="1"/>
</dbReference>
<protein>
    <recommendedName>
        <fullName evidence="3">Transglycosylase SLT domain-containing protein</fullName>
    </recommendedName>
</protein>
<dbReference type="CDD" id="cd13401">
    <property type="entry name" value="Slt70-like"/>
    <property type="match status" value="1"/>
</dbReference>
<keyword evidence="2" id="KW-0732">Signal</keyword>
<comment type="similarity">
    <text evidence="1">Belongs to the transglycosylase Slt family.</text>
</comment>
<evidence type="ECO:0000256" key="1">
    <source>
        <dbReference type="ARBA" id="ARBA00007734"/>
    </source>
</evidence>
<dbReference type="SUPFAM" id="SSF48452">
    <property type="entry name" value="TPR-like"/>
    <property type="match status" value="2"/>
</dbReference>
<dbReference type="InterPro" id="IPR011990">
    <property type="entry name" value="TPR-like_helical_dom_sf"/>
</dbReference>
<evidence type="ECO:0000313" key="4">
    <source>
        <dbReference type="EMBL" id="RJP65282.1"/>
    </source>
</evidence>
<accession>A0A419EQ44</accession>
<name>A0A419EQ44_9BACT</name>
<evidence type="ECO:0000313" key="5">
    <source>
        <dbReference type="Proteomes" id="UP000285961"/>
    </source>
</evidence>
<dbReference type="SUPFAM" id="SSF53955">
    <property type="entry name" value="Lysozyme-like"/>
    <property type="match status" value="1"/>
</dbReference>
<feature type="chain" id="PRO_5019473290" description="Transglycosylase SLT domain-containing protein" evidence="2">
    <location>
        <begin position="24"/>
        <end position="708"/>
    </location>
</feature>
<sequence>MQTLKVFISSAVLLLLLQATMVAGEEFVGADAFLEGMRLQERKEFAASIEQFRAAAAVYSLVADYSLNRMVQSALYLGDKDLAVSALEKLIRDYPDSPARRSAHVELGTLYYETGRFSKALPLIQAALPGAQSSSETAGLTLMVARILAGAGDTSRSESVCWQIIHGWPATGEALEAVRLVKKVDTPERKLAVAKVYVRNKKPREAFAVLDELKQAPEAADLLPEVLLYQAQSLAMNGQKQEASAVYQRIITEHPSHSVASTALFNNGEYNRSTGSFEQALSDYARVAERFPASALAPQALLQRAKIFRKMNDRRAYEEYEKIIQRYPKSAAAFSSCMSWGVDLFWTGDYEGARRVFQRLRSLNHSSDANTEALFWIGKSALAKGDAASAKSAFASLVEKHEESYYAFRARAVLRSLDEAAALYSQPYSAPWDTLFSFDINPAQLISATSIENSADVVESLVPALSEKAGLRLKFLLTNELPEARLEIAHISRTVQEAETRYALAWALQHVRAYNDSLRLASPLKNSLADSSCAGQVRYLLYPAAYPDLLRASLLKYEVDPLLALAVMREESHFMENAVSPSNAHGLMQILPTTGKWLAEQMLEFSSFESSDLFQPSINIELGNYYLRYLLEGFDNNPLLAVAAYNWGETNLRKWLPDAPKYDFDVFVESIPADETRKYVKKVFTSYAIYQSLYSSDWFVGTGKDSSS</sequence>
<dbReference type="EMBL" id="QZKI01000129">
    <property type="protein sequence ID" value="RJP65282.1"/>
    <property type="molecule type" value="Genomic_DNA"/>
</dbReference>
<dbReference type="SMART" id="SM00028">
    <property type="entry name" value="TPR"/>
    <property type="match status" value="5"/>
</dbReference>
<feature type="domain" description="Transglycosylase SLT" evidence="3">
    <location>
        <begin position="551"/>
        <end position="663"/>
    </location>
</feature>
<proteinExistence type="inferred from homology"/>
<dbReference type="Gene3D" id="1.10.530.10">
    <property type="match status" value="1"/>
</dbReference>
<gene>
    <name evidence="4" type="ORF">C4532_17975</name>
</gene>
<reference evidence="4 5" key="1">
    <citation type="journal article" date="2017" name="ISME J.">
        <title>Energy and carbon metabolisms in a deep terrestrial subsurface fluid microbial community.</title>
        <authorList>
            <person name="Momper L."/>
            <person name="Jungbluth S.P."/>
            <person name="Lee M.D."/>
            <person name="Amend J.P."/>
        </authorList>
    </citation>
    <scope>NUCLEOTIDE SEQUENCE [LARGE SCALE GENOMIC DNA]</scope>
    <source>
        <strain evidence="4">SURF_17</strain>
    </source>
</reference>